<dbReference type="Proteomes" id="UP000649799">
    <property type="component" value="Unassembled WGS sequence"/>
</dbReference>
<feature type="transmembrane region" description="Helical" evidence="12">
    <location>
        <begin position="169"/>
        <end position="202"/>
    </location>
</feature>
<feature type="transmembrane region" description="Helical" evidence="12">
    <location>
        <begin position="365"/>
        <end position="385"/>
    </location>
</feature>
<keyword evidence="6 12" id="KW-1133">Transmembrane helix</keyword>
<evidence type="ECO:0000313" key="13">
    <source>
        <dbReference type="EMBL" id="NHE56058.1"/>
    </source>
</evidence>
<evidence type="ECO:0000256" key="9">
    <source>
        <dbReference type="ARBA" id="ARBA00023136"/>
    </source>
</evidence>
<comment type="caution">
    <text evidence="13">The sequence shown here is derived from an EMBL/GenBank/DDBJ whole genome shotgun (WGS) entry which is preliminary data.</text>
</comment>
<feature type="transmembrane region" description="Helical" evidence="12">
    <location>
        <begin position="391"/>
        <end position="418"/>
    </location>
</feature>
<dbReference type="InterPro" id="IPR001734">
    <property type="entry name" value="Na/solute_symporter"/>
</dbReference>
<keyword evidence="3" id="KW-0813">Transport</keyword>
<sequence length="488" mass="53691">MELSTTDLFVIGLFFILMLLIGVWSYFRNDDAEDYFVAGGKLPWWLSGISHHVSGYSGAVFVAYAGLAYTHGFSVYIWWALTIGLTVIISAKVFPVFWVRLRKRFKIQSPLEFLETRYNLATQQLMAWSGVILKLFDIGAKWAAIAILLNVFTGISLTWGILISGGISLLYITFGGLWAVIITDFAQFIVQIIAGLVMFVVVVQKLGGLESVFTVWDQLPEGNAQAFNDPYTVGFALAFLFINFLSYNGGQWNLATRYISSPTEQQASKAAWLSGALYLVWPLILFFPMWAAPVLLPDMEDPTQSYGILTMELLPVGLIGLVIASLFANTMSMTSSDINTISAVISRDILPAVNKKFRKEATSLTTARITTFLFTLGTIVIALQFERFGGVLGLIISWFGALVGPIAIPMLFGLIPWFKSCGPKAAIGSILVGLLAFVITKNVELNSLALEVSLPVLSSAITYILVGFLERDTVPDKVKQMLSDIAQE</sequence>
<organism evidence="13 14">
    <name type="scientific">Cyclobacterium plantarum</name>
    <dbReference type="NCBI Taxonomy" id="2716263"/>
    <lineage>
        <taxon>Bacteria</taxon>
        <taxon>Pseudomonadati</taxon>
        <taxon>Bacteroidota</taxon>
        <taxon>Cytophagia</taxon>
        <taxon>Cytophagales</taxon>
        <taxon>Cyclobacteriaceae</taxon>
        <taxon>Cyclobacterium</taxon>
    </lineage>
</organism>
<evidence type="ECO:0000256" key="6">
    <source>
        <dbReference type="ARBA" id="ARBA00022989"/>
    </source>
</evidence>
<reference evidence="13 14" key="1">
    <citation type="submission" date="2020-03" db="EMBL/GenBank/DDBJ databases">
        <title>Cyclobacterium plantarum sp. nov., a marine bacterium isolated from a coastal-marine wetland.</title>
        <authorList>
            <person name="Sanchez-Porro C."/>
            <person name="Ventosa A."/>
            <person name="Amoozegar M."/>
        </authorList>
    </citation>
    <scope>NUCLEOTIDE SEQUENCE [LARGE SCALE GENOMIC DNA]</scope>
    <source>
        <strain evidence="13 14">GBPx2</strain>
    </source>
</reference>
<feature type="transmembrane region" description="Helical" evidence="12">
    <location>
        <begin position="425"/>
        <end position="443"/>
    </location>
</feature>
<feature type="transmembrane region" description="Helical" evidence="12">
    <location>
        <begin position="76"/>
        <end position="98"/>
    </location>
</feature>
<accession>A0ABX0H6S7</accession>
<evidence type="ECO:0000256" key="3">
    <source>
        <dbReference type="ARBA" id="ARBA00022448"/>
    </source>
</evidence>
<evidence type="ECO:0000256" key="10">
    <source>
        <dbReference type="ARBA" id="ARBA00023201"/>
    </source>
</evidence>
<evidence type="ECO:0000256" key="5">
    <source>
        <dbReference type="ARBA" id="ARBA00022692"/>
    </source>
</evidence>
<dbReference type="PROSITE" id="PS50283">
    <property type="entry name" value="NA_SOLUT_SYMP_3"/>
    <property type="match status" value="1"/>
</dbReference>
<feature type="transmembrane region" description="Helical" evidence="12">
    <location>
        <begin position="449"/>
        <end position="469"/>
    </location>
</feature>
<evidence type="ECO:0000256" key="2">
    <source>
        <dbReference type="ARBA" id="ARBA00006434"/>
    </source>
</evidence>
<dbReference type="Pfam" id="PF00474">
    <property type="entry name" value="SSF"/>
    <property type="match status" value="1"/>
</dbReference>
<name>A0ABX0H6S7_9BACT</name>
<dbReference type="Gene3D" id="1.20.1730.10">
    <property type="entry name" value="Sodium/glucose cotransporter"/>
    <property type="match status" value="1"/>
</dbReference>
<comment type="subcellular location">
    <subcellularLocation>
        <location evidence="1">Cell membrane</location>
        <topology evidence="1">Multi-pass membrane protein</topology>
    </subcellularLocation>
</comment>
<evidence type="ECO:0000256" key="4">
    <source>
        <dbReference type="ARBA" id="ARBA00022475"/>
    </source>
</evidence>
<keyword evidence="4" id="KW-1003">Cell membrane</keyword>
<evidence type="ECO:0000313" key="14">
    <source>
        <dbReference type="Proteomes" id="UP000649799"/>
    </source>
</evidence>
<evidence type="ECO:0000256" key="8">
    <source>
        <dbReference type="ARBA" id="ARBA00023065"/>
    </source>
</evidence>
<dbReference type="CDD" id="cd11477">
    <property type="entry name" value="SLC5sbd_u1"/>
    <property type="match status" value="1"/>
</dbReference>
<keyword evidence="5 12" id="KW-0812">Transmembrane</keyword>
<comment type="similarity">
    <text evidence="2 11">Belongs to the sodium:solute symporter (SSF) (TC 2.A.21) family.</text>
</comment>
<dbReference type="EMBL" id="JAANYN010000002">
    <property type="protein sequence ID" value="NHE56058.1"/>
    <property type="molecule type" value="Genomic_DNA"/>
</dbReference>
<dbReference type="InterPro" id="IPR051163">
    <property type="entry name" value="Sodium:Solute_Symporter_SSF"/>
</dbReference>
<keyword evidence="14" id="KW-1185">Reference proteome</keyword>
<gene>
    <name evidence="13" type="ORF">G9Q97_04440</name>
</gene>
<keyword evidence="8" id="KW-0406">Ion transport</keyword>
<dbReference type="PANTHER" id="PTHR42985">
    <property type="entry name" value="SODIUM-COUPLED MONOCARBOXYLATE TRANSPORTER"/>
    <property type="match status" value="1"/>
</dbReference>
<evidence type="ECO:0000256" key="1">
    <source>
        <dbReference type="ARBA" id="ARBA00004651"/>
    </source>
</evidence>
<dbReference type="RefSeq" id="WP_166143578.1">
    <property type="nucleotide sequence ID" value="NZ_JAANYN010000002.1"/>
</dbReference>
<keyword evidence="9 12" id="KW-0472">Membrane</keyword>
<feature type="transmembrane region" description="Helical" evidence="12">
    <location>
        <begin position="270"/>
        <end position="291"/>
    </location>
</feature>
<protein>
    <submittedName>
        <fullName evidence="13">Na+:solute symporter</fullName>
    </submittedName>
</protein>
<evidence type="ECO:0000256" key="11">
    <source>
        <dbReference type="RuleBase" id="RU362091"/>
    </source>
</evidence>
<feature type="transmembrane region" description="Helical" evidence="12">
    <location>
        <begin position="306"/>
        <end position="328"/>
    </location>
</feature>
<dbReference type="InterPro" id="IPR038377">
    <property type="entry name" value="Na/Glc_symporter_sf"/>
</dbReference>
<evidence type="ECO:0000256" key="12">
    <source>
        <dbReference type="SAM" id="Phobius"/>
    </source>
</evidence>
<keyword evidence="7" id="KW-0915">Sodium</keyword>
<feature type="transmembrane region" description="Helical" evidence="12">
    <location>
        <begin position="231"/>
        <end position="249"/>
    </location>
</feature>
<evidence type="ECO:0000256" key="7">
    <source>
        <dbReference type="ARBA" id="ARBA00023053"/>
    </source>
</evidence>
<dbReference type="PANTHER" id="PTHR42985:SF40">
    <property type="entry name" value="LD47995P-RELATED"/>
    <property type="match status" value="1"/>
</dbReference>
<proteinExistence type="inferred from homology"/>
<keyword evidence="10" id="KW-0739">Sodium transport</keyword>
<feature type="transmembrane region" description="Helical" evidence="12">
    <location>
        <begin position="7"/>
        <end position="27"/>
    </location>
</feature>